<dbReference type="InterPro" id="IPR005674">
    <property type="entry name" value="CocE/Ser_esterase"/>
</dbReference>
<evidence type="ECO:0000313" key="3">
    <source>
        <dbReference type="EMBL" id="KAF4966092.1"/>
    </source>
</evidence>
<dbReference type="SUPFAM" id="SSF53474">
    <property type="entry name" value="alpha/beta-Hydrolases"/>
    <property type="match status" value="1"/>
</dbReference>
<dbReference type="GO" id="GO:0016787">
    <property type="term" value="F:hydrolase activity"/>
    <property type="evidence" value="ECO:0007669"/>
    <property type="project" value="InterPro"/>
</dbReference>
<evidence type="ECO:0000256" key="1">
    <source>
        <dbReference type="SAM" id="MobiDB-lite"/>
    </source>
</evidence>
<feature type="domain" description="Xaa-Pro dipeptidyl-peptidase-like" evidence="2">
    <location>
        <begin position="27"/>
        <end position="284"/>
    </location>
</feature>
<accession>A0A8H4X8Q8</accession>
<evidence type="ECO:0000259" key="2">
    <source>
        <dbReference type="Pfam" id="PF02129"/>
    </source>
</evidence>
<feature type="region of interest" description="Disordered" evidence="1">
    <location>
        <begin position="383"/>
        <end position="405"/>
    </location>
</feature>
<keyword evidence="4" id="KW-1185">Reference proteome</keyword>
<dbReference type="OrthoDB" id="2578740at2759"/>
<name>A0A8H4X8Q8_9HYPO</name>
<dbReference type="Proteomes" id="UP000622797">
    <property type="component" value="Unassembled WGS sequence"/>
</dbReference>
<dbReference type="InterPro" id="IPR029058">
    <property type="entry name" value="AB_hydrolase_fold"/>
</dbReference>
<proteinExistence type="predicted"/>
<dbReference type="Pfam" id="PF02129">
    <property type="entry name" value="Peptidase_S15"/>
    <property type="match status" value="1"/>
</dbReference>
<organism evidence="3 4">
    <name type="scientific">Fusarium sarcochroum</name>
    <dbReference type="NCBI Taxonomy" id="1208366"/>
    <lineage>
        <taxon>Eukaryota</taxon>
        <taxon>Fungi</taxon>
        <taxon>Dikarya</taxon>
        <taxon>Ascomycota</taxon>
        <taxon>Pezizomycotina</taxon>
        <taxon>Sordariomycetes</taxon>
        <taxon>Hypocreomycetidae</taxon>
        <taxon>Hypocreales</taxon>
        <taxon>Nectriaceae</taxon>
        <taxon>Fusarium</taxon>
        <taxon>Fusarium lateritium species complex</taxon>
    </lineage>
</organism>
<dbReference type="NCBIfam" id="TIGR00976">
    <property type="entry name" value="CocE_NonD"/>
    <property type="match status" value="1"/>
</dbReference>
<dbReference type="Gene3D" id="1.10.3020.10">
    <property type="entry name" value="alpha-amino acid ester hydrolase ( Helical cap domain)"/>
    <property type="match status" value="1"/>
</dbReference>
<dbReference type="PANTHER" id="PTHR43056:SF10">
    <property type="entry name" value="COCE_NOND FAMILY, PUTATIVE (AFU_ORTHOLOGUE AFUA_7G00600)-RELATED"/>
    <property type="match status" value="1"/>
</dbReference>
<evidence type="ECO:0000313" key="4">
    <source>
        <dbReference type="Proteomes" id="UP000622797"/>
    </source>
</evidence>
<dbReference type="InterPro" id="IPR000383">
    <property type="entry name" value="Xaa-Pro-like_dom"/>
</dbReference>
<dbReference type="Gene3D" id="3.40.50.1820">
    <property type="entry name" value="alpha/beta hydrolase"/>
    <property type="match status" value="1"/>
</dbReference>
<dbReference type="PANTHER" id="PTHR43056">
    <property type="entry name" value="PEPTIDASE S9 PROLYL OLIGOPEPTIDASE"/>
    <property type="match status" value="1"/>
</dbReference>
<protein>
    <recommendedName>
        <fullName evidence="2">Xaa-Pro dipeptidyl-peptidase-like domain-containing protein</fullName>
    </recommendedName>
</protein>
<reference evidence="3" key="2">
    <citation type="submission" date="2020-05" db="EMBL/GenBank/DDBJ databases">
        <authorList>
            <person name="Kim H.-S."/>
            <person name="Proctor R.H."/>
            <person name="Brown D.W."/>
        </authorList>
    </citation>
    <scope>NUCLEOTIDE SEQUENCE</scope>
    <source>
        <strain evidence="3">NRRL 20472</strain>
    </source>
</reference>
<gene>
    <name evidence="3" type="ORF">FSARC_6187</name>
</gene>
<reference evidence="3" key="1">
    <citation type="journal article" date="2020" name="BMC Genomics">
        <title>Correction to: Identification and distribution of gene clusters required for synthesis of sphingolipid metabolism inhibitors in diverse species of the filamentous fungus Fusarium.</title>
        <authorList>
            <person name="Kim H.S."/>
            <person name="Lohmar J.M."/>
            <person name="Busman M."/>
            <person name="Brown D.W."/>
            <person name="Naumann T.A."/>
            <person name="Divon H.H."/>
            <person name="Lysoe E."/>
            <person name="Uhlig S."/>
            <person name="Proctor R.H."/>
        </authorList>
    </citation>
    <scope>NUCLEOTIDE SEQUENCE</scope>
    <source>
        <strain evidence="3">NRRL 20472</strain>
    </source>
</reference>
<sequence length="405" mass="45451">MSVKILETMTPTAVDSKAREYMVPTRDGVKLATDIYIPSANESKNYSAVLVRTPYDKSSRYTAMNFEAEYFMSRGYVFAGQDVRGKCRPTGQTIPYTHDVDDAYDSVEWIIKQPWSNGRVAASGASYYGFTAWATVACGHPAVKAAAPSATGIEMAQCHISSIWHRDVPALFALKDLFQIWSNNNGYLIDFDWSRPVPELMADLEKEIGPCIGAKELLANSKEAHWWNPYGKRHPYHTTDIPILHCQSWFDPGLAPFGLRDWRHFREVSSKRNLHYLRVTSADHSGFVLKDVGAGFDRSPYMNPEVLQESIQSDCGAQADFFDEHVNGIDPPTSRPHAQWHIGHLGWQETPEFPPTTQPETFYLSTAQEESGATLSCKLPSKQTTPSWIHNPEKAVPSTTNIESI</sequence>
<dbReference type="AlphaFoldDB" id="A0A8H4X8Q8"/>
<comment type="caution">
    <text evidence="3">The sequence shown here is derived from an EMBL/GenBank/DDBJ whole genome shotgun (WGS) entry which is preliminary data.</text>
</comment>
<dbReference type="EMBL" id="JABEXW010000307">
    <property type="protein sequence ID" value="KAF4966092.1"/>
    <property type="molecule type" value="Genomic_DNA"/>
</dbReference>
<dbReference type="InterPro" id="IPR050585">
    <property type="entry name" value="Xaa-Pro_dipeptidyl-ppase/CocE"/>
</dbReference>